<name>A0A8S4BR71_9TELE</name>
<dbReference type="AlphaFoldDB" id="A0A8S4BR71"/>
<evidence type="ECO:0000313" key="2">
    <source>
        <dbReference type="EMBL" id="CAG6021547.1"/>
    </source>
</evidence>
<protein>
    <submittedName>
        <fullName evidence="2">(Atlantic silverside) hypothetical protein</fullName>
    </submittedName>
</protein>
<sequence length="75" mass="8214">MEQQEKARLRLCVPTVAVVCLCVCRDSEAELQVPSTGRTFQTLRRSEEGGFLLNSSDPPGPMDKLGHPPSSMRGL</sequence>
<gene>
    <name evidence="2" type="ORF">MMEN_LOCUS21748</name>
</gene>
<proteinExistence type="predicted"/>
<reference evidence="2" key="1">
    <citation type="submission" date="2021-05" db="EMBL/GenBank/DDBJ databases">
        <authorList>
            <person name="Tigano A."/>
        </authorList>
    </citation>
    <scope>NUCLEOTIDE SEQUENCE</scope>
</reference>
<dbReference type="EMBL" id="CAJRST010041110">
    <property type="protein sequence ID" value="CAG6021547.1"/>
    <property type="molecule type" value="Genomic_DNA"/>
</dbReference>
<feature type="region of interest" description="Disordered" evidence="1">
    <location>
        <begin position="47"/>
        <end position="75"/>
    </location>
</feature>
<evidence type="ECO:0000313" key="3">
    <source>
        <dbReference type="Proteomes" id="UP000677803"/>
    </source>
</evidence>
<organism evidence="2 3">
    <name type="scientific">Menidia menidia</name>
    <name type="common">Atlantic silverside</name>
    <dbReference type="NCBI Taxonomy" id="238744"/>
    <lineage>
        <taxon>Eukaryota</taxon>
        <taxon>Metazoa</taxon>
        <taxon>Chordata</taxon>
        <taxon>Craniata</taxon>
        <taxon>Vertebrata</taxon>
        <taxon>Euteleostomi</taxon>
        <taxon>Actinopterygii</taxon>
        <taxon>Neopterygii</taxon>
        <taxon>Teleostei</taxon>
        <taxon>Neoteleostei</taxon>
        <taxon>Acanthomorphata</taxon>
        <taxon>Ovalentaria</taxon>
        <taxon>Atherinomorphae</taxon>
        <taxon>Atheriniformes</taxon>
        <taxon>Atherinopsidae</taxon>
        <taxon>Menidiinae</taxon>
        <taxon>Menidia</taxon>
    </lineage>
</organism>
<dbReference type="Proteomes" id="UP000677803">
    <property type="component" value="Unassembled WGS sequence"/>
</dbReference>
<accession>A0A8S4BR71</accession>
<keyword evidence="3" id="KW-1185">Reference proteome</keyword>
<evidence type="ECO:0000256" key="1">
    <source>
        <dbReference type="SAM" id="MobiDB-lite"/>
    </source>
</evidence>
<comment type="caution">
    <text evidence="2">The sequence shown here is derived from an EMBL/GenBank/DDBJ whole genome shotgun (WGS) entry which is preliminary data.</text>
</comment>